<dbReference type="PANTHER" id="PTHR35535">
    <property type="entry name" value="HEAT SHOCK PROTEIN HSLJ"/>
    <property type="match status" value="1"/>
</dbReference>
<dbReference type="Proteomes" id="UP000503018">
    <property type="component" value="Chromosome"/>
</dbReference>
<accession>A0A6M4B019</accession>
<feature type="signal peptide" evidence="1">
    <location>
        <begin position="1"/>
        <end position="20"/>
    </location>
</feature>
<dbReference type="InterPro" id="IPR038670">
    <property type="entry name" value="HslJ-like_sf"/>
</dbReference>
<keyword evidence="1" id="KW-0732">Signal</keyword>
<sequence length="237" mass="25063">MNKALTLLTASTALALAACAPLTPAPDAPVPPAGTSAWLALGTEPFWALEITPARINYRPAEGRPVIVANPGARPSLNGERYVTRQISVDITHSPCNDGMSDRRYADTVMVEVNGRTLRGCGGPVLPPASLDRTNWRIVSINGRDMVGDRPATLRFANGTVSGTAGCNQISGNFLSDGNRLTVSQAVSTRMACDGPVMLQESALLALFRQSMSIRFAADGRMILSAGESNAVLERVI</sequence>
<evidence type="ECO:0000313" key="3">
    <source>
        <dbReference type="EMBL" id="QJQ32651.1"/>
    </source>
</evidence>
<feature type="chain" id="PRO_5026958974" evidence="1">
    <location>
        <begin position="21"/>
        <end position="237"/>
    </location>
</feature>
<name>A0A6M4B019_9SPHN</name>
<dbReference type="RefSeq" id="WP_169946117.1">
    <property type="nucleotide sequence ID" value="NZ_CP053015.1"/>
</dbReference>
<gene>
    <name evidence="3" type="ORF">GV829_09465</name>
</gene>
<dbReference type="PROSITE" id="PS51257">
    <property type="entry name" value="PROKAR_LIPOPROTEIN"/>
    <property type="match status" value="1"/>
</dbReference>
<reference evidence="3 4" key="1">
    <citation type="submission" date="2020-01" db="EMBL/GenBank/DDBJ databases">
        <title>Sphingomonas sp. strain CSW-10.</title>
        <authorList>
            <person name="Chen W.-M."/>
        </authorList>
    </citation>
    <scope>NUCLEOTIDE SEQUENCE [LARGE SCALE GENOMIC DNA]</scope>
    <source>
        <strain evidence="3 4">CSW-10</strain>
    </source>
</reference>
<evidence type="ECO:0000256" key="1">
    <source>
        <dbReference type="SAM" id="SignalP"/>
    </source>
</evidence>
<proteinExistence type="predicted"/>
<evidence type="ECO:0000313" key="4">
    <source>
        <dbReference type="Proteomes" id="UP000503018"/>
    </source>
</evidence>
<dbReference type="InterPro" id="IPR005184">
    <property type="entry name" value="DUF306_Meta_HslJ"/>
</dbReference>
<dbReference type="AlphaFoldDB" id="A0A6M4B019"/>
<organism evidence="3 4">
    <name type="scientific">Sphingomonas lacunae</name>
    <dbReference type="NCBI Taxonomy" id="2698828"/>
    <lineage>
        <taxon>Bacteria</taxon>
        <taxon>Pseudomonadati</taxon>
        <taxon>Pseudomonadota</taxon>
        <taxon>Alphaproteobacteria</taxon>
        <taxon>Sphingomonadales</taxon>
        <taxon>Sphingomonadaceae</taxon>
        <taxon>Sphingomonas</taxon>
    </lineage>
</organism>
<dbReference type="PANTHER" id="PTHR35535:SF2">
    <property type="entry name" value="DUF306 DOMAIN-CONTAINING PROTEIN"/>
    <property type="match status" value="1"/>
</dbReference>
<dbReference type="InterPro" id="IPR053147">
    <property type="entry name" value="Hsp_HslJ-like"/>
</dbReference>
<dbReference type="EMBL" id="CP053015">
    <property type="protein sequence ID" value="QJQ32651.1"/>
    <property type="molecule type" value="Genomic_DNA"/>
</dbReference>
<feature type="domain" description="DUF306" evidence="2">
    <location>
        <begin position="129"/>
        <end position="232"/>
    </location>
</feature>
<dbReference type="Gene3D" id="2.40.128.270">
    <property type="match status" value="1"/>
</dbReference>
<evidence type="ECO:0000259" key="2">
    <source>
        <dbReference type="Pfam" id="PF03724"/>
    </source>
</evidence>
<dbReference type="Pfam" id="PF03724">
    <property type="entry name" value="META"/>
    <property type="match status" value="1"/>
</dbReference>
<protein>
    <submittedName>
        <fullName evidence="3">META domain-containing protein</fullName>
    </submittedName>
</protein>
<keyword evidence="4" id="KW-1185">Reference proteome</keyword>
<dbReference type="KEGG" id="slan:GV829_09465"/>